<accession>A0ABR2HL14</accession>
<dbReference type="GO" id="GO:0016787">
    <property type="term" value="F:hydrolase activity"/>
    <property type="evidence" value="ECO:0007669"/>
    <property type="project" value="UniProtKB-KW"/>
</dbReference>
<dbReference type="Gene3D" id="3.10.50.10">
    <property type="match status" value="1"/>
</dbReference>
<keyword evidence="3" id="KW-0378">Hydrolase</keyword>
<dbReference type="Proteomes" id="UP001390339">
    <property type="component" value="Unassembled WGS sequence"/>
</dbReference>
<sequence>MSGSQNGEHRSLEVDSAVEEQALINDCEEQVGYDDGIDEDLEENSSLYQLDDIHYSRDETISAVRQFYTFLSKMYIDESDILEPPEGGWPHVENLRCMGKTDEVYELLRHLPYLRNKHPEAEDGTTPCVAPLCHFISWGELAPKVTPGSVWFRPDMDWGHSLRQASEPYELVEEGSIPPSVVGLTYNRWRDDKYFLLDTVRGIVHWYEPMGEIILQPGCPPSLSDDLYEGAPEKEWEWRAEHWAWTVPDLFAILRRQFEELNFVPLGPRNVAEVFSMRDDNRASDANPGRCTDTGGYLSNAEIAEIIRKGDGAQTFHDGNSNTDVMLYKGDYVSYMTDTTKITRRSDWQGLNFAGTTDWALDLQNFGADDMNTPPPICQRMPAGMDAPWGKT</sequence>
<evidence type="ECO:0000313" key="3">
    <source>
        <dbReference type="EMBL" id="KAK8848574.1"/>
    </source>
</evidence>
<keyword evidence="4" id="KW-1185">Reference proteome</keyword>
<keyword evidence="2" id="KW-0843">Virulence</keyword>
<dbReference type="InterPro" id="IPR053214">
    <property type="entry name" value="LysM12-like"/>
</dbReference>
<dbReference type="PANTHER" id="PTHR47700">
    <property type="entry name" value="V CHITINASE, PUTATIVE (AFU_ORTHOLOGUE AFUA_6G13720)-RELATED"/>
    <property type="match status" value="1"/>
</dbReference>
<gene>
    <name evidence="3" type="ORF">PGQ11_015054</name>
</gene>
<comment type="caution">
    <text evidence="3">The sequence shown here is derived from an EMBL/GenBank/DDBJ whole genome shotgun (WGS) entry which is preliminary data.</text>
</comment>
<dbReference type="InterPro" id="IPR029070">
    <property type="entry name" value="Chitinase_insertion_sf"/>
</dbReference>
<evidence type="ECO:0000256" key="2">
    <source>
        <dbReference type="ARBA" id="ARBA00023026"/>
    </source>
</evidence>
<dbReference type="PANTHER" id="PTHR47700:SF2">
    <property type="entry name" value="CHITINASE"/>
    <property type="match status" value="1"/>
</dbReference>
<keyword evidence="1" id="KW-0147">Chitin-binding</keyword>
<evidence type="ECO:0000256" key="1">
    <source>
        <dbReference type="ARBA" id="ARBA00022669"/>
    </source>
</evidence>
<dbReference type="SUPFAM" id="SSF54556">
    <property type="entry name" value="Chitinase insertion domain"/>
    <property type="match status" value="1"/>
</dbReference>
<protein>
    <submittedName>
        <fullName evidence="3">Glycoside hydrolase family 18 protein</fullName>
    </submittedName>
</protein>
<proteinExistence type="predicted"/>
<reference evidence="3 4" key="1">
    <citation type="journal article" date="2024" name="IMA Fungus">
        <title>Apiospora arundinis, a panoply of carbohydrate-active enzymes and secondary metabolites.</title>
        <authorList>
            <person name="Sorensen T."/>
            <person name="Petersen C."/>
            <person name="Muurmann A.T."/>
            <person name="Christiansen J.V."/>
            <person name="Brundto M.L."/>
            <person name="Overgaard C.K."/>
            <person name="Boysen A.T."/>
            <person name="Wollenberg R.D."/>
            <person name="Larsen T.O."/>
            <person name="Sorensen J.L."/>
            <person name="Nielsen K.L."/>
            <person name="Sondergaard T.E."/>
        </authorList>
    </citation>
    <scope>NUCLEOTIDE SEQUENCE [LARGE SCALE GENOMIC DNA]</scope>
    <source>
        <strain evidence="3 4">AAU 773</strain>
    </source>
</reference>
<evidence type="ECO:0000313" key="4">
    <source>
        <dbReference type="Proteomes" id="UP001390339"/>
    </source>
</evidence>
<name>A0ABR2HL14_9PEZI</name>
<organism evidence="3 4">
    <name type="scientific">Apiospora arundinis</name>
    <dbReference type="NCBI Taxonomy" id="335852"/>
    <lineage>
        <taxon>Eukaryota</taxon>
        <taxon>Fungi</taxon>
        <taxon>Dikarya</taxon>
        <taxon>Ascomycota</taxon>
        <taxon>Pezizomycotina</taxon>
        <taxon>Sordariomycetes</taxon>
        <taxon>Xylariomycetidae</taxon>
        <taxon>Amphisphaeriales</taxon>
        <taxon>Apiosporaceae</taxon>
        <taxon>Apiospora</taxon>
    </lineage>
</organism>
<dbReference type="EMBL" id="JAPCWZ010000010">
    <property type="protein sequence ID" value="KAK8848574.1"/>
    <property type="molecule type" value="Genomic_DNA"/>
</dbReference>